<dbReference type="InterPro" id="IPR036583">
    <property type="entry name" value="23S_rRNA_IVS_sf"/>
</dbReference>
<keyword evidence="2" id="KW-1185">Reference proteome</keyword>
<name>A0ABU3GVY7_9SPHI</name>
<proteinExistence type="predicted"/>
<evidence type="ECO:0000313" key="1">
    <source>
        <dbReference type="EMBL" id="MDT3403936.1"/>
    </source>
</evidence>
<accession>A0ABU3GVY7</accession>
<dbReference type="CDD" id="cd16377">
    <property type="entry name" value="23S_rRNA_IVP_like"/>
    <property type="match status" value="1"/>
</dbReference>
<evidence type="ECO:0000313" key="2">
    <source>
        <dbReference type="Proteomes" id="UP001258315"/>
    </source>
</evidence>
<dbReference type="Proteomes" id="UP001258315">
    <property type="component" value="Unassembled WGS sequence"/>
</dbReference>
<dbReference type="SUPFAM" id="SSF158446">
    <property type="entry name" value="IVS-encoded protein-like"/>
    <property type="match status" value="1"/>
</dbReference>
<gene>
    <name evidence="1" type="ORF">QE417_003008</name>
</gene>
<sequence length="123" mass="14402">MENSYKRFTDLSVWIESRKLVTHIYSLTKQFPKEEQFGLINQIRRCAVSVPSNIAEGCGRNSKKDSIQFFYIARGSLYELETQIYVSSDLNYITSDNLTELLNNLEVVRKLLNGFIRYYSEKI</sequence>
<dbReference type="NCBIfam" id="TIGR02436">
    <property type="entry name" value="four helix bundle protein"/>
    <property type="match status" value="1"/>
</dbReference>
<dbReference type="PANTHER" id="PTHR38471">
    <property type="entry name" value="FOUR HELIX BUNDLE PROTEIN"/>
    <property type="match status" value="1"/>
</dbReference>
<organism evidence="1 2">
    <name type="scientific">Mucilaginibacter terrae</name>
    <dbReference type="NCBI Taxonomy" id="1955052"/>
    <lineage>
        <taxon>Bacteria</taxon>
        <taxon>Pseudomonadati</taxon>
        <taxon>Bacteroidota</taxon>
        <taxon>Sphingobacteriia</taxon>
        <taxon>Sphingobacteriales</taxon>
        <taxon>Sphingobacteriaceae</taxon>
        <taxon>Mucilaginibacter</taxon>
    </lineage>
</organism>
<dbReference type="EMBL" id="JAVLVU010000001">
    <property type="protein sequence ID" value="MDT3403936.1"/>
    <property type="molecule type" value="Genomic_DNA"/>
</dbReference>
<protein>
    <submittedName>
        <fullName evidence="1">Four helix bundle protein</fullName>
    </submittedName>
</protein>
<dbReference type="RefSeq" id="WP_311951281.1">
    <property type="nucleotide sequence ID" value="NZ_JAVLVU010000001.1"/>
</dbReference>
<dbReference type="InterPro" id="IPR012657">
    <property type="entry name" value="23S_rRNA-intervening_sequence"/>
</dbReference>
<dbReference type="Pfam" id="PF05635">
    <property type="entry name" value="23S_rRNA_IVP"/>
    <property type="match status" value="1"/>
</dbReference>
<dbReference type="PANTHER" id="PTHR38471:SF2">
    <property type="entry name" value="FOUR HELIX BUNDLE PROTEIN"/>
    <property type="match status" value="1"/>
</dbReference>
<reference evidence="2" key="1">
    <citation type="submission" date="2023-07" db="EMBL/GenBank/DDBJ databases">
        <title>Functional and genomic diversity of the sorghum phyllosphere microbiome.</title>
        <authorList>
            <person name="Shade A."/>
        </authorList>
    </citation>
    <scope>NUCLEOTIDE SEQUENCE [LARGE SCALE GENOMIC DNA]</scope>
    <source>
        <strain evidence="2">SORGH_AS_0422</strain>
    </source>
</reference>
<dbReference type="Gene3D" id="1.20.1440.60">
    <property type="entry name" value="23S rRNA-intervening sequence"/>
    <property type="match status" value="1"/>
</dbReference>
<comment type="caution">
    <text evidence="1">The sequence shown here is derived from an EMBL/GenBank/DDBJ whole genome shotgun (WGS) entry which is preliminary data.</text>
</comment>